<dbReference type="PANTHER" id="PTHR43615:SF1">
    <property type="entry name" value="PPDK_N DOMAIN-CONTAINING PROTEIN"/>
    <property type="match status" value="1"/>
</dbReference>
<proteinExistence type="predicted"/>
<feature type="non-terminal residue" evidence="3">
    <location>
        <position position="1"/>
    </location>
</feature>
<gene>
    <name evidence="3" type="ORF">G5C60_42615</name>
</gene>
<evidence type="ECO:0000313" key="4">
    <source>
        <dbReference type="Proteomes" id="UP000472335"/>
    </source>
</evidence>
<dbReference type="EMBL" id="JAAKZY010000235">
    <property type="protein sequence ID" value="NGO14113.1"/>
    <property type="molecule type" value="Genomic_DNA"/>
</dbReference>
<evidence type="ECO:0000259" key="2">
    <source>
        <dbReference type="Pfam" id="PF00391"/>
    </source>
</evidence>
<dbReference type="AlphaFoldDB" id="A0A6G4VK14"/>
<keyword evidence="3" id="KW-0418">Kinase</keyword>
<keyword evidence="3" id="KW-0670">Pyruvate</keyword>
<feature type="region of interest" description="Disordered" evidence="1">
    <location>
        <begin position="100"/>
        <end position="121"/>
    </location>
</feature>
<evidence type="ECO:0000313" key="3">
    <source>
        <dbReference type="EMBL" id="NGO14113.1"/>
    </source>
</evidence>
<dbReference type="Gene3D" id="3.50.30.10">
    <property type="entry name" value="Phosphohistidine domain"/>
    <property type="match status" value="1"/>
</dbReference>
<keyword evidence="4" id="KW-1185">Reference proteome</keyword>
<accession>A0A6G4VK14</accession>
<comment type="caution">
    <text evidence="3">The sequence shown here is derived from an EMBL/GenBank/DDBJ whole genome shotgun (WGS) entry which is preliminary data.</text>
</comment>
<dbReference type="GO" id="GO:0016301">
    <property type="term" value="F:kinase activity"/>
    <property type="evidence" value="ECO:0007669"/>
    <property type="project" value="UniProtKB-KW"/>
</dbReference>
<dbReference type="InterPro" id="IPR036637">
    <property type="entry name" value="Phosphohistidine_dom_sf"/>
</dbReference>
<dbReference type="InterPro" id="IPR051549">
    <property type="entry name" value="PEP_Utilizing_Enz"/>
</dbReference>
<dbReference type="PANTHER" id="PTHR43615">
    <property type="entry name" value="PHOSPHOENOLPYRUVATE SYNTHASE-RELATED"/>
    <property type="match status" value="1"/>
</dbReference>
<dbReference type="Proteomes" id="UP000472335">
    <property type="component" value="Unassembled WGS sequence"/>
</dbReference>
<dbReference type="Pfam" id="PF00391">
    <property type="entry name" value="PEP-utilizers"/>
    <property type="match status" value="1"/>
</dbReference>
<sequence length="213" mass="22499">TLGIRDSLPPREALRLRIRWVQELQVRLVREAARRLAVRGGLDEPSKVGLLRWPELIEALEGGPLPGDLKERLPRAASAPLPDAFRLAEGGVVVAERTAREGEGQGVSGGRATGTAWDGTGPRPPDAVLVVRTLDPALAPLLPGLAGLVAQTGSPLSHLAVLAREFGLPTVVGATDAVRRFPPGSRLTVDGTTGDVQPHAVEPHLNEPQGDLR</sequence>
<keyword evidence="3" id="KW-0808">Transferase</keyword>
<organism evidence="3 4">
    <name type="scientific">Streptomyces scabichelini</name>
    <dbReference type="NCBI Taxonomy" id="2711217"/>
    <lineage>
        <taxon>Bacteria</taxon>
        <taxon>Bacillati</taxon>
        <taxon>Actinomycetota</taxon>
        <taxon>Actinomycetes</taxon>
        <taxon>Kitasatosporales</taxon>
        <taxon>Streptomycetaceae</taxon>
        <taxon>Streptomyces</taxon>
    </lineage>
</organism>
<evidence type="ECO:0000256" key="1">
    <source>
        <dbReference type="SAM" id="MobiDB-lite"/>
    </source>
</evidence>
<feature type="domain" description="PEP-utilising enzyme mobile" evidence="2">
    <location>
        <begin position="124"/>
        <end position="194"/>
    </location>
</feature>
<feature type="region of interest" description="Disordered" evidence="1">
    <location>
        <begin position="188"/>
        <end position="213"/>
    </location>
</feature>
<protein>
    <submittedName>
        <fullName evidence="3">Pyruvate phosphate dikinase</fullName>
    </submittedName>
</protein>
<dbReference type="InterPro" id="IPR008279">
    <property type="entry name" value="PEP-util_enz_mobile_dom"/>
</dbReference>
<feature type="compositionally biased region" description="Basic and acidic residues" evidence="1">
    <location>
        <begin position="201"/>
        <end position="213"/>
    </location>
</feature>
<reference evidence="3 4" key="1">
    <citation type="submission" date="2020-02" db="EMBL/GenBank/DDBJ databases">
        <title>Whole-genome analyses of novel actinobacteria.</title>
        <authorList>
            <person name="Sahin N."/>
            <person name="Gencbay T."/>
        </authorList>
    </citation>
    <scope>NUCLEOTIDE SEQUENCE [LARGE SCALE GENOMIC DNA]</scope>
    <source>
        <strain evidence="3 4">HC44</strain>
    </source>
</reference>
<dbReference type="SUPFAM" id="SSF52009">
    <property type="entry name" value="Phosphohistidine domain"/>
    <property type="match status" value="1"/>
</dbReference>
<dbReference type="RefSeq" id="WP_241267476.1">
    <property type="nucleotide sequence ID" value="NZ_JAAKZY010000235.1"/>
</dbReference>
<name>A0A6G4VK14_9ACTN</name>